<dbReference type="SUPFAM" id="SSF103473">
    <property type="entry name" value="MFS general substrate transporter"/>
    <property type="match status" value="1"/>
</dbReference>
<feature type="transmembrane region" description="Helical" evidence="7">
    <location>
        <begin position="349"/>
        <end position="371"/>
    </location>
</feature>
<gene>
    <name evidence="8" type="primary">irp</name>
    <name evidence="8" type="ORF">GCM10008174_15140</name>
</gene>
<evidence type="ECO:0000256" key="4">
    <source>
        <dbReference type="ARBA" id="ARBA00022692"/>
    </source>
</evidence>
<keyword evidence="6 7" id="KW-0472">Membrane</keyword>
<dbReference type="EMBL" id="BSFL01000002">
    <property type="protein sequence ID" value="GLK79773.1"/>
    <property type="molecule type" value="Genomic_DNA"/>
</dbReference>
<dbReference type="GO" id="GO:0022857">
    <property type="term" value="F:transmembrane transporter activity"/>
    <property type="evidence" value="ECO:0007669"/>
    <property type="project" value="InterPro"/>
</dbReference>
<keyword evidence="5 7" id="KW-1133">Transmembrane helix</keyword>
<reference evidence="8" key="2">
    <citation type="submission" date="2023-01" db="EMBL/GenBank/DDBJ databases">
        <authorList>
            <person name="Sun Q."/>
            <person name="Evtushenko L."/>
        </authorList>
    </citation>
    <scope>NUCLEOTIDE SEQUENCE</scope>
    <source>
        <strain evidence="8">VKM B-2748</strain>
    </source>
</reference>
<organism evidence="8 9">
    <name type="scientific">Methylopila turkensis</name>
    <dbReference type="NCBI Taxonomy" id="1437816"/>
    <lineage>
        <taxon>Bacteria</taxon>
        <taxon>Pseudomonadati</taxon>
        <taxon>Pseudomonadota</taxon>
        <taxon>Alphaproteobacteria</taxon>
        <taxon>Hyphomicrobiales</taxon>
        <taxon>Methylopilaceae</taxon>
        <taxon>Methylopila</taxon>
    </lineage>
</organism>
<dbReference type="Proteomes" id="UP001143309">
    <property type="component" value="Unassembled WGS sequence"/>
</dbReference>
<evidence type="ECO:0000256" key="6">
    <source>
        <dbReference type="ARBA" id="ARBA00023136"/>
    </source>
</evidence>
<feature type="transmembrane region" description="Helical" evidence="7">
    <location>
        <begin position="48"/>
        <end position="68"/>
    </location>
</feature>
<dbReference type="PANTHER" id="PTHR12778">
    <property type="entry name" value="SOLUTE CARRIER FAMILY 33 ACETYL-COA TRANSPORTER -RELATED"/>
    <property type="match status" value="1"/>
</dbReference>
<feature type="transmembrane region" description="Helical" evidence="7">
    <location>
        <begin position="115"/>
        <end position="133"/>
    </location>
</feature>
<proteinExistence type="inferred from homology"/>
<feature type="transmembrane region" description="Helical" evidence="7">
    <location>
        <begin position="88"/>
        <end position="109"/>
    </location>
</feature>
<evidence type="ECO:0000313" key="9">
    <source>
        <dbReference type="Proteomes" id="UP001143309"/>
    </source>
</evidence>
<evidence type="ECO:0000256" key="2">
    <source>
        <dbReference type="ARBA" id="ARBA00008335"/>
    </source>
</evidence>
<evidence type="ECO:0000313" key="8">
    <source>
        <dbReference type="EMBL" id="GLK79773.1"/>
    </source>
</evidence>
<comment type="similarity">
    <text evidence="2">Belongs to the major facilitator superfamily.</text>
</comment>
<feature type="transmembrane region" description="Helical" evidence="7">
    <location>
        <begin position="154"/>
        <end position="172"/>
    </location>
</feature>
<feature type="transmembrane region" description="Helical" evidence="7">
    <location>
        <begin position="287"/>
        <end position="310"/>
    </location>
</feature>
<keyword evidence="4 7" id="KW-0812">Transmembrane</keyword>
<feature type="transmembrane region" description="Helical" evidence="7">
    <location>
        <begin position="255"/>
        <end position="275"/>
    </location>
</feature>
<dbReference type="InterPro" id="IPR004752">
    <property type="entry name" value="AmpG_permease/AT-1"/>
</dbReference>
<dbReference type="Pfam" id="PF07690">
    <property type="entry name" value="MFS_1"/>
    <property type="match status" value="1"/>
</dbReference>
<name>A0A9W6JP21_9HYPH</name>
<evidence type="ECO:0000256" key="1">
    <source>
        <dbReference type="ARBA" id="ARBA00004141"/>
    </source>
</evidence>
<comment type="subcellular location">
    <subcellularLocation>
        <location evidence="1">Membrane</location>
        <topology evidence="1">Multi-pass membrane protein</topology>
    </subcellularLocation>
</comment>
<dbReference type="InterPro" id="IPR011701">
    <property type="entry name" value="MFS"/>
</dbReference>
<dbReference type="RefSeq" id="WP_271200268.1">
    <property type="nucleotide sequence ID" value="NZ_BSFL01000002.1"/>
</dbReference>
<evidence type="ECO:0000256" key="3">
    <source>
        <dbReference type="ARBA" id="ARBA00022448"/>
    </source>
</evidence>
<feature type="transmembrane region" description="Helical" evidence="7">
    <location>
        <begin position="184"/>
        <end position="205"/>
    </location>
</feature>
<dbReference type="GO" id="GO:0016020">
    <property type="term" value="C:membrane"/>
    <property type="evidence" value="ECO:0007669"/>
    <property type="project" value="UniProtKB-SubCell"/>
</dbReference>
<feature type="transmembrane region" description="Helical" evidence="7">
    <location>
        <begin position="377"/>
        <end position="402"/>
    </location>
</feature>
<keyword evidence="9" id="KW-1185">Reference proteome</keyword>
<evidence type="ECO:0000256" key="7">
    <source>
        <dbReference type="SAM" id="Phobius"/>
    </source>
</evidence>
<dbReference type="AlphaFoldDB" id="A0A9W6JP21"/>
<reference evidence="8" key="1">
    <citation type="journal article" date="2014" name="Int. J. Syst. Evol. Microbiol.">
        <title>Complete genome sequence of Corynebacterium casei LMG S-19264T (=DSM 44701T), isolated from a smear-ripened cheese.</title>
        <authorList>
            <consortium name="US DOE Joint Genome Institute (JGI-PGF)"/>
            <person name="Walter F."/>
            <person name="Albersmeier A."/>
            <person name="Kalinowski J."/>
            <person name="Ruckert C."/>
        </authorList>
    </citation>
    <scope>NUCLEOTIDE SEQUENCE</scope>
    <source>
        <strain evidence="8">VKM B-2748</strain>
    </source>
</reference>
<dbReference type="InterPro" id="IPR036259">
    <property type="entry name" value="MFS_trans_sf"/>
</dbReference>
<comment type="caution">
    <text evidence="8">The sequence shown here is derived from an EMBL/GenBank/DDBJ whole genome shotgun (WGS) entry which is preliminary data.</text>
</comment>
<keyword evidence="3" id="KW-0813">Transport</keyword>
<dbReference type="Gene3D" id="1.20.1250.20">
    <property type="entry name" value="MFS general substrate transporter like domains"/>
    <property type="match status" value="1"/>
</dbReference>
<protein>
    <submittedName>
        <fullName evidence="8">MFS transporter</fullName>
    </submittedName>
</protein>
<feature type="transmembrane region" description="Helical" evidence="7">
    <location>
        <begin position="17"/>
        <end position="42"/>
    </location>
</feature>
<sequence length="413" mass="41636">MNLANGPRRGDASPVRLLVGLGGLYTAQSVIGGVIFTGLPAVMRQSGASLNDIALVLITVLPWSFKFLWSPAVERFRSPHVGRRRSRLVVGVVGAFGAGAIAACAVIGTAALLPLMVAMVIASFCSATVDIACDGHAVESLAEKDRGWGNAAQVGGAYLGAAIGGGLFLVLIDHLGWTPSTLVMAAILVGLALPFLLAPDGARAARPDRPPQSIMAALKRPEMRSGLALIAFYVLGQKWASVLIGPFLIDAGLSLTLLGVLQGVGVTVVGLAGAAGGGALVRRYGAFGVMAAALAAQAAATAGFALCAYAEIHSPALLSAIAVVSAGTLSLGFVAVYSELMGRASPDQAGVDFTLFQSMDAIVAVVGWWLVSALGDAFGFAAGFGVVAAASLAACLALGLGFGAGRAREARAV</sequence>
<feature type="transmembrane region" description="Helical" evidence="7">
    <location>
        <begin position="226"/>
        <end position="249"/>
    </location>
</feature>
<feature type="transmembrane region" description="Helical" evidence="7">
    <location>
        <begin position="316"/>
        <end position="337"/>
    </location>
</feature>
<accession>A0A9W6JP21</accession>
<dbReference type="PANTHER" id="PTHR12778:SF10">
    <property type="entry name" value="MAJOR FACILITATOR SUPERFAMILY DOMAIN-CONTAINING PROTEIN 3"/>
    <property type="match status" value="1"/>
</dbReference>
<evidence type="ECO:0000256" key="5">
    <source>
        <dbReference type="ARBA" id="ARBA00022989"/>
    </source>
</evidence>